<comment type="similarity">
    <text evidence="6">Belongs to the class I-like SAM-binding methyltransferase superfamily. Cation-dependent O-methyltransferase family.</text>
</comment>
<organism evidence="7 8">
    <name type="scientific">Powellomyces hirtus</name>
    <dbReference type="NCBI Taxonomy" id="109895"/>
    <lineage>
        <taxon>Eukaryota</taxon>
        <taxon>Fungi</taxon>
        <taxon>Fungi incertae sedis</taxon>
        <taxon>Chytridiomycota</taxon>
        <taxon>Chytridiomycota incertae sedis</taxon>
        <taxon>Chytridiomycetes</taxon>
        <taxon>Spizellomycetales</taxon>
        <taxon>Powellomycetaceae</taxon>
        <taxon>Powellomyces</taxon>
    </lineage>
</organism>
<proteinExistence type="inferred from homology"/>
<keyword evidence="4" id="KW-0949">S-adenosyl-L-methionine</keyword>
<keyword evidence="5" id="KW-0128">Catecholamine metabolism</keyword>
<reference evidence="7 8" key="1">
    <citation type="journal article" date="2019" name="Sci. Rep.">
        <title>Comparative genomics of chytrid fungi reveal insights into the obligate biotrophic and pathogenic lifestyle of Synchytrium endobioticum.</title>
        <authorList>
            <person name="van de Vossenberg B.T.L.H."/>
            <person name="Warris S."/>
            <person name="Nguyen H.D.T."/>
            <person name="van Gent-Pelzer M.P.E."/>
            <person name="Joly D.L."/>
            <person name="van de Geest H.C."/>
            <person name="Bonants P.J.M."/>
            <person name="Smith D.S."/>
            <person name="Levesque C.A."/>
            <person name="van der Lee T.A.J."/>
        </authorList>
    </citation>
    <scope>NUCLEOTIDE SEQUENCE [LARGE SCALE GENOMIC DNA]</scope>
    <source>
        <strain evidence="7 8">CBS 809.83</strain>
    </source>
</reference>
<evidence type="ECO:0000256" key="4">
    <source>
        <dbReference type="ARBA" id="ARBA00022691"/>
    </source>
</evidence>
<accession>A0A507DSQ3</accession>
<evidence type="ECO:0000256" key="2">
    <source>
        <dbReference type="ARBA" id="ARBA00022603"/>
    </source>
</evidence>
<dbReference type="PANTHER" id="PTHR43836:SF2">
    <property type="entry name" value="CATECHOL O-METHYLTRANSFERASE 1-RELATED"/>
    <property type="match status" value="1"/>
</dbReference>
<dbReference type="AlphaFoldDB" id="A0A507DSQ3"/>
<dbReference type="GO" id="GO:0006584">
    <property type="term" value="P:catecholamine metabolic process"/>
    <property type="evidence" value="ECO:0007669"/>
    <property type="project" value="UniProtKB-KW"/>
</dbReference>
<dbReference type="GO" id="GO:0016206">
    <property type="term" value="F:catechol O-methyltransferase activity"/>
    <property type="evidence" value="ECO:0007669"/>
    <property type="project" value="UniProtKB-EC"/>
</dbReference>
<dbReference type="GO" id="GO:0032259">
    <property type="term" value="P:methylation"/>
    <property type="evidence" value="ECO:0007669"/>
    <property type="project" value="UniProtKB-KW"/>
</dbReference>
<evidence type="ECO:0000256" key="3">
    <source>
        <dbReference type="ARBA" id="ARBA00022679"/>
    </source>
</evidence>
<dbReference type="PROSITE" id="PS51682">
    <property type="entry name" value="SAM_OMT_I"/>
    <property type="match status" value="1"/>
</dbReference>
<comment type="caution">
    <text evidence="7">The sequence shown here is derived from an EMBL/GenBank/DDBJ whole genome shotgun (WGS) entry which is preliminary data.</text>
</comment>
<evidence type="ECO:0000256" key="5">
    <source>
        <dbReference type="ARBA" id="ARBA00022939"/>
    </source>
</evidence>
<keyword evidence="3" id="KW-0808">Transferase</keyword>
<dbReference type="STRING" id="109895.A0A507DSQ3"/>
<dbReference type="InterPro" id="IPR002935">
    <property type="entry name" value="SAM_O-MeTrfase"/>
</dbReference>
<dbReference type="Pfam" id="PF01596">
    <property type="entry name" value="Methyltransf_3"/>
    <property type="match status" value="1"/>
</dbReference>
<evidence type="ECO:0000256" key="1">
    <source>
        <dbReference type="ARBA" id="ARBA00012880"/>
    </source>
</evidence>
<evidence type="ECO:0000313" key="7">
    <source>
        <dbReference type="EMBL" id="TPX54566.1"/>
    </source>
</evidence>
<name>A0A507DSQ3_9FUNG</name>
<gene>
    <name evidence="7" type="ORF">PhCBS80983_g05880</name>
</gene>
<protein>
    <recommendedName>
        <fullName evidence="1">catechol O-methyltransferase</fullName>
        <ecNumber evidence="1">2.1.1.6</ecNumber>
    </recommendedName>
</protein>
<dbReference type="PANTHER" id="PTHR43836">
    <property type="entry name" value="CATECHOL O-METHYLTRANSFERASE 1-RELATED"/>
    <property type="match status" value="1"/>
</dbReference>
<dbReference type="SUPFAM" id="SSF53335">
    <property type="entry name" value="S-adenosyl-L-methionine-dependent methyltransferases"/>
    <property type="match status" value="1"/>
</dbReference>
<dbReference type="EMBL" id="QEAQ01000150">
    <property type="protein sequence ID" value="TPX54566.1"/>
    <property type="molecule type" value="Genomic_DNA"/>
</dbReference>
<dbReference type="Proteomes" id="UP000318582">
    <property type="component" value="Unassembled WGS sequence"/>
</dbReference>
<dbReference type="EC" id="2.1.1.6" evidence="1"/>
<evidence type="ECO:0000313" key="8">
    <source>
        <dbReference type="Proteomes" id="UP000318582"/>
    </source>
</evidence>
<keyword evidence="8" id="KW-1185">Reference proteome</keyword>
<dbReference type="Gene3D" id="3.40.50.150">
    <property type="entry name" value="Vaccinia Virus protein VP39"/>
    <property type="match status" value="1"/>
</dbReference>
<dbReference type="InterPro" id="IPR029063">
    <property type="entry name" value="SAM-dependent_MTases_sf"/>
</dbReference>
<keyword evidence="2" id="KW-0489">Methyltransferase</keyword>
<dbReference type="CDD" id="cd02440">
    <property type="entry name" value="AdoMet_MTases"/>
    <property type="match status" value="1"/>
</dbReference>
<sequence>MLATAATPIIASTSNPTLTDQQKRDYASAFRLLEVVEVATEGKETVDPQTMLNIIDKHCWADNWMMHMGDRKGDVLRKVMQEHKPKRVLELGTYCGYSGTLIAAELHKLNPDQPVQLVTIDPSPLQYAVAAKIIAKAGLASSVIFMNKYSHEAIANLPTDEKFDLVFIDHEKTRYLPDLKAIVDRGLVKSGGVVVADNVLIFDSREYLEYVKTSGKFVKNELIKGTVEYSDETEDAMDISVLA</sequence>
<evidence type="ECO:0000256" key="6">
    <source>
        <dbReference type="ARBA" id="ARBA00023453"/>
    </source>
</evidence>